<evidence type="ECO:0000256" key="1">
    <source>
        <dbReference type="SAM" id="MobiDB-lite"/>
    </source>
</evidence>
<gene>
    <name evidence="3" type="ORF">BU23DRAFT_563574</name>
</gene>
<sequence length="442" mass="49495">MSEPELEDPRLAKRRRPFERQAESLILDHVPTPKQTPLPTPSGPDFRSGASNEPSPGPLDSDSQRGGPGSPVPSQNNLEKENDDDGTHDRGIVEEPFHSPRQSISPLEEIEGDQYIDLDSDRRAEKSSTSDGEIGKSHEDELSQADDASYKASVTISRRRKPSNRPVSKKGRNPSQISLRPRDPSSMPTTTSRQVSSSQSRHLSTSRTERVTWSRSPQKSYPGTKAGDEPNINDGPSENMAYQIADLSLYPVPQGSSVVTAIIRYSESKLPSNLMASYPSILGERGQVMRMTQVSLDSWLLLGYRYGDVACTRGSSTLRHADRMSSFRSDAASHDSDYPEDDGDEDDENGDEGTGEYRPHAVSSGQRLGRGDIRFRKRTRVPWLESDDLRLLAYKKDMDMEWKDIFEHFPDRTPGAVRTRWHMLRRNDPRTPKDDMSTEPAV</sequence>
<dbReference type="InterPro" id="IPR001005">
    <property type="entry name" value="SANT/Myb"/>
</dbReference>
<organism evidence="3 4">
    <name type="scientific">Bimuria novae-zelandiae CBS 107.79</name>
    <dbReference type="NCBI Taxonomy" id="1447943"/>
    <lineage>
        <taxon>Eukaryota</taxon>
        <taxon>Fungi</taxon>
        <taxon>Dikarya</taxon>
        <taxon>Ascomycota</taxon>
        <taxon>Pezizomycotina</taxon>
        <taxon>Dothideomycetes</taxon>
        <taxon>Pleosporomycetidae</taxon>
        <taxon>Pleosporales</taxon>
        <taxon>Massarineae</taxon>
        <taxon>Didymosphaeriaceae</taxon>
        <taxon>Bimuria</taxon>
    </lineage>
</organism>
<dbReference type="PROSITE" id="PS50090">
    <property type="entry name" value="MYB_LIKE"/>
    <property type="match status" value="1"/>
</dbReference>
<feature type="compositionally biased region" description="Basic residues" evidence="1">
    <location>
        <begin position="157"/>
        <end position="172"/>
    </location>
</feature>
<feature type="region of interest" description="Disordered" evidence="1">
    <location>
        <begin position="1"/>
        <end position="236"/>
    </location>
</feature>
<dbReference type="InterPro" id="IPR009057">
    <property type="entry name" value="Homeodomain-like_sf"/>
</dbReference>
<feature type="compositionally biased region" description="Basic and acidic residues" evidence="1">
    <location>
        <begin position="119"/>
        <end position="141"/>
    </location>
</feature>
<dbReference type="AlphaFoldDB" id="A0A6A5VWX5"/>
<feature type="region of interest" description="Disordered" evidence="1">
    <location>
        <begin position="325"/>
        <end position="369"/>
    </location>
</feature>
<keyword evidence="4" id="KW-1185">Reference proteome</keyword>
<evidence type="ECO:0000313" key="3">
    <source>
        <dbReference type="EMBL" id="KAF1979386.1"/>
    </source>
</evidence>
<dbReference type="OrthoDB" id="3562657at2759"/>
<evidence type="ECO:0000259" key="2">
    <source>
        <dbReference type="PROSITE" id="PS50090"/>
    </source>
</evidence>
<protein>
    <recommendedName>
        <fullName evidence="2">Myb-like domain-containing protein</fullName>
    </recommendedName>
</protein>
<dbReference type="EMBL" id="ML976658">
    <property type="protein sequence ID" value="KAF1979386.1"/>
    <property type="molecule type" value="Genomic_DNA"/>
</dbReference>
<dbReference type="SMART" id="SM00717">
    <property type="entry name" value="SANT"/>
    <property type="match status" value="1"/>
</dbReference>
<dbReference type="Proteomes" id="UP000800036">
    <property type="component" value="Unassembled WGS sequence"/>
</dbReference>
<feature type="compositionally biased region" description="Acidic residues" evidence="1">
    <location>
        <begin position="108"/>
        <end position="118"/>
    </location>
</feature>
<feature type="compositionally biased region" description="Basic and acidic residues" evidence="1">
    <location>
        <begin position="325"/>
        <end position="337"/>
    </location>
</feature>
<feature type="compositionally biased region" description="Acidic residues" evidence="1">
    <location>
        <begin position="338"/>
        <end position="354"/>
    </location>
</feature>
<dbReference type="CDD" id="cd00167">
    <property type="entry name" value="SANT"/>
    <property type="match status" value="1"/>
</dbReference>
<dbReference type="Pfam" id="PF13921">
    <property type="entry name" value="Myb_DNA-bind_6"/>
    <property type="match status" value="1"/>
</dbReference>
<evidence type="ECO:0000313" key="4">
    <source>
        <dbReference type="Proteomes" id="UP000800036"/>
    </source>
</evidence>
<feature type="compositionally biased region" description="Low complexity" evidence="1">
    <location>
        <begin position="189"/>
        <end position="206"/>
    </location>
</feature>
<dbReference type="Gene3D" id="1.10.10.60">
    <property type="entry name" value="Homeodomain-like"/>
    <property type="match status" value="1"/>
</dbReference>
<proteinExistence type="predicted"/>
<feature type="domain" description="Myb-like" evidence="2">
    <location>
        <begin position="375"/>
        <end position="425"/>
    </location>
</feature>
<feature type="compositionally biased region" description="Basic and acidic residues" evidence="1">
    <location>
        <begin position="85"/>
        <end position="98"/>
    </location>
</feature>
<dbReference type="SUPFAM" id="SSF46689">
    <property type="entry name" value="Homeodomain-like"/>
    <property type="match status" value="1"/>
</dbReference>
<name>A0A6A5VWX5_9PLEO</name>
<accession>A0A6A5VWX5</accession>
<reference evidence="3" key="1">
    <citation type="journal article" date="2020" name="Stud. Mycol.">
        <title>101 Dothideomycetes genomes: a test case for predicting lifestyles and emergence of pathogens.</title>
        <authorList>
            <person name="Haridas S."/>
            <person name="Albert R."/>
            <person name="Binder M."/>
            <person name="Bloem J."/>
            <person name="Labutti K."/>
            <person name="Salamov A."/>
            <person name="Andreopoulos B."/>
            <person name="Baker S."/>
            <person name="Barry K."/>
            <person name="Bills G."/>
            <person name="Bluhm B."/>
            <person name="Cannon C."/>
            <person name="Castanera R."/>
            <person name="Culley D."/>
            <person name="Daum C."/>
            <person name="Ezra D."/>
            <person name="Gonzalez J."/>
            <person name="Henrissat B."/>
            <person name="Kuo A."/>
            <person name="Liang C."/>
            <person name="Lipzen A."/>
            <person name="Lutzoni F."/>
            <person name="Magnuson J."/>
            <person name="Mondo S."/>
            <person name="Nolan M."/>
            <person name="Ohm R."/>
            <person name="Pangilinan J."/>
            <person name="Park H.-J."/>
            <person name="Ramirez L."/>
            <person name="Alfaro M."/>
            <person name="Sun H."/>
            <person name="Tritt A."/>
            <person name="Yoshinaga Y."/>
            <person name="Zwiers L.-H."/>
            <person name="Turgeon B."/>
            <person name="Goodwin S."/>
            <person name="Spatafora J."/>
            <person name="Crous P."/>
            <person name="Grigoriev I."/>
        </authorList>
    </citation>
    <scope>NUCLEOTIDE SEQUENCE</scope>
    <source>
        <strain evidence="3">CBS 107.79</strain>
    </source>
</reference>